<evidence type="ECO:0000313" key="3">
    <source>
        <dbReference type="Proteomes" id="UP000182932"/>
    </source>
</evidence>
<gene>
    <name evidence="2" type="ORF">SAMN04487940_13428</name>
</gene>
<name>A0A975WFB1_9RHOB</name>
<protein>
    <recommendedName>
        <fullName evidence="4">Oxidoreductase molybdopterin-binding domain-containing protein</fullName>
    </recommendedName>
</protein>
<dbReference type="PROSITE" id="PS51257">
    <property type="entry name" value="PROKAR_LIPOPROTEIN"/>
    <property type="match status" value="1"/>
</dbReference>
<dbReference type="RefSeq" id="WP_074840282.1">
    <property type="nucleotide sequence ID" value="NZ_CATLQZ010000034.1"/>
</dbReference>
<evidence type="ECO:0000256" key="1">
    <source>
        <dbReference type="SAM" id="SignalP"/>
    </source>
</evidence>
<dbReference type="EMBL" id="FNYY01000034">
    <property type="protein sequence ID" value="SEK10840.1"/>
    <property type="molecule type" value="Genomic_DNA"/>
</dbReference>
<organism evidence="2 3">
    <name type="scientific">Marinovum algicola</name>
    <dbReference type="NCBI Taxonomy" id="42444"/>
    <lineage>
        <taxon>Bacteria</taxon>
        <taxon>Pseudomonadati</taxon>
        <taxon>Pseudomonadota</taxon>
        <taxon>Alphaproteobacteria</taxon>
        <taxon>Rhodobacterales</taxon>
        <taxon>Roseobacteraceae</taxon>
        <taxon>Marinovum</taxon>
    </lineage>
</organism>
<sequence length="167" mass="18099">MLPKILTTLFLAMACAVPAARAELSAPEGRVLLTVSGDISATNTEDMAEFDRDMLMALDWREIETFTSFTEGPQVFAGPTLASVLAAAQARGDTLTVTALNDYAVSFPRDLAVRHGALLAMDHAGRPMRIRDKGPIWIVFPLTETEAADAPFDNQMVWQLAKVHVGP</sequence>
<proteinExistence type="predicted"/>
<evidence type="ECO:0008006" key="4">
    <source>
        <dbReference type="Google" id="ProtNLM"/>
    </source>
</evidence>
<comment type="caution">
    <text evidence="2">The sequence shown here is derived from an EMBL/GenBank/DDBJ whole genome shotgun (WGS) entry which is preliminary data.</text>
</comment>
<dbReference type="InterPro" id="IPR036374">
    <property type="entry name" value="OxRdtase_Mopterin-bd_sf"/>
</dbReference>
<reference evidence="2 3" key="1">
    <citation type="submission" date="2016-10" db="EMBL/GenBank/DDBJ databases">
        <authorList>
            <person name="Varghese N."/>
            <person name="Submissions S."/>
        </authorList>
    </citation>
    <scope>NUCLEOTIDE SEQUENCE [LARGE SCALE GENOMIC DNA]</scope>
    <source>
        <strain evidence="2 3">FF3</strain>
    </source>
</reference>
<keyword evidence="1" id="KW-0732">Signal</keyword>
<dbReference type="GeneID" id="80821119"/>
<dbReference type="Proteomes" id="UP000182932">
    <property type="component" value="Unassembled WGS sequence"/>
</dbReference>
<evidence type="ECO:0000313" key="2">
    <source>
        <dbReference type="EMBL" id="SEK10840.1"/>
    </source>
</evidence>
<dbReference type="SUPFAM" id="SSF56524">
    <property type="entry name" value="Oxidoreductase molybdopterin-binding domain"/>
    <property type="match status" value="1"/>
</dbReference>
<feature type="signal peptide" evidence="1">
    <location>
        <begin position="1"/>
        <end position="19"/>
    </location>
</feature>
<keyword evidence="3" id="KW-1185">Reference proteome</keyword>
<feature type="chain" id="PRO_5036823790" description="Oxidoreductase molybdopterin-binding domain-containing protein" evidence="1">
    <location>
        <begin position="20"/>
        <end position="167"/>
    </location>
</feature>
<accession>A0A975WFB1</accession>
<dbReference type="AlphaFoldDB" id="A0A975WFB1"/>